<keyword evidence="7" id="KW-1185">Reference proteome</keyword>
<protein>
    <submittedName>
        <fullName evidence="6">dTDP-4-amino-4,6-dideoxy-D-glucose transaminase</fullName>
        <ecNumber evidence="6">2.6.1.33</ecNumber>
    </submittedName>
</protein>
<dbReference type="Gene3D" id="3.90.1150.10">
    <property type="entry name" value="Aspartate Aminotransferase, domain 1"/>
    <property type="match status" value="1"/>
</dbReference>
<name>A0A518HS82_9BACT</name>
<evidence type="ECO:0000313" key="6">
    <source>
        <dbReference type="EMBL" id="QDV43658.1"/>
    </source>
</evidence>
<accession>A0A518HS82</accession>
<dbReference type="InterPro" id="IPR015421">
    <property type="entry name" value="PyrdxlP-dep_Trfase_major"/>
</dbReference>
<dbReference type="GO" id="GO:0030170">
    <property type="term" value="F:pyridoxal phosphate binding"/>
    <property type="evidence" value="ECO:0007669"/>
    <property type="project" value="TreeGrafter"/>
</dbReference>
<dbReference type="Proteomes" id="UP000319004">
    <property type="component" value="Chromosome"/>
</dbReference>
<dbReference type="GO" id="GO:0000271">
    <property type="term" value="P:polysaccharide biosynthetic process"/>
    <property type="evidence" value="ECO:0007669"/>
    <property type="project" value="TreeGrafter"/>
</dbReference>
<dbReference type="KEGG" id="snep:Enr13x_35150"/>
<evidence type="ECO:0000256" key="3">
    <source>
        <dbReference type="PIRSR" id="PIRSR000390-1"/>
    </source>
</evidence>
<evidence type="ECO:0000256" key="2">
    <source>
        <dbReference type="ARBA" id="ARBA00037999"/>
    </source>
</evidence>
<keyword evidence="1 4" id="KW-0663">Pyridoxal phosphate</keyword>
<reference evidence="6 7" key="1">
    <citation type="submission" date="2019-03" db="EMBL/GenBank/DDBJ databases">
        <title>Deep-cultivation of Planctomycetes and their phenomic and genomic characterization uncovers novel biology.</title>
        <authorList>
            <person name="Wiegand S."/>
            <person name="Jogler M."/>
            <person name="Boedeker C."/>
            <person name="Pinto D."/>
            <person name="Vollmers J."/>
            <person name="Rivas-Marin E."/>
            <person name="Kohn T."/>
            <person name="Peeters S.H."/>
            <person name="Heuer A."/>
            <person name="Rast P."/>
            <person name="Oberbeckmann S."/>
            <person name="Bunk B."/>
            <person name="Jeske O."/>
            <person name="Meyerdierks A."/>
            <person name="Storesund J.E."/>
            <person name="Kallscheuer N."/>
            <person name="Luecker S."/>
            <person name="Lage O.M."/>
            <person name="Pohl T."/>
            <person name="Merkel B.J."/>
            <person name="Hornburger P."/>
            <person name="Mueller R.-W."/>
            <person name="Bruemmer F."/>
            <person name="Labrenz M."/>
            <person name="Spormann A.M."/>
            <person name="Op den Camp H."/>
            <person name="Overmann J."/>
            <person name="Amann R."/>
            <person name="Jetten M.S.M."/>
            <person name="Mascher T."/>
            <person name="Medema M.H."/>
            <person name="Devos D.P."/>
            <person name="Kaster A.-K."/>
            <person name="Ovreas L."/>
            <person name="Rohde M."/>
            <person name="Galperin M.Y."/>
            <person name="Jogler C."/>
        </authorList>
    </citation>
    <scope>NUCLEOTIDE SEQUENCE [LARGE SCALE GENOMIC DNA]</scope>
    <source>
        <strain evidence="6 7">Enr13</strain>
    </source>
</reference>
<dbReference type="Gene3D" id="3.40.640.10">
    <property type="entry name" value="Type I PLP-dependent aspartate aminotransferase-like (Major domain)"/>
    <property type="match status" value="1"/>
</dbReference>
<organism evidence="6 7">
    <name type="scientific">Stieleria neptunia</name>
    <dbReference type="NCBI Taxonomy" id="2527979"/>
    <lineage>
        <taxon>Bacteria</taxon>
        <taxon>Pseudomonadati</taxon>
        <taxon>Planctomycetota</taxon>
        <taxon>Planctomycetia</taxon>
        <taxon>Pirellulales</taxon>
        <taxon>Pirellulaceae</taxon>
        <taxon>Stieleria</taxon>
    </lineage>
</organism>
<proteinExistence type="inferred from homology"/>
<keyword evidence="6" id="KW-0032">Aminotransferase</keyword>
<sequence length="384" mass="43065">MSVTKTTHRIDRKVVRDDVLHVGAPNVGDRAYFDQLVDQIFERRWFTNDGCVVKELEAKLRAYLGVKHCFAVCNATIGLQLAYHALNLTGEVIVPSFTFVATAHAAQWGGLTPVFADVDRDNHTICPQSIEALITEKTSAIVGVHLWGNPCDTKAIEDLARKHGLAVVYDAAHAFACSKDDQMIGNFGDCEVFSFHATKFFNTFEGGAIATNNDALAERLALIKNFGFAGMDTVVDLGTNAKMPEVCAAMGLSLLPCLDQLLEKNRHNHQLYRAHLEGIAGLRLLTYDHLQQTNWQYVVIEIDESRFRVSRDELVARLHAQQIRARRYFYPGCHRMEPYQSMPRHQNLALQNTETLCDRVICLPTGSAIDESDIDRVCRVIRGY</sequence>
<dbReference type="EMBL" id="CP037423">
    <property type="protein sequence ID" value="QDV43658.1"/>
    <property type="molecule type" value="Genomic_DNA"/>
</dbReference>
<dbReference type="RefSeq" id="WP_145387923.1">
    <property type="nucleotide sequence ID" value="NZ_CP037423.1"/>
</dbReference>
<dbReference type="CDD" id="cd00616">
    <property type="entry name" value="AHBA_syn"/>
    <property type="match status" value="1"/>
</dbReference>
<dbReference type="InterPro" id="IPR000653">
    <property type="entry name" value="DegT/StrS_aminotransferase"/>
</dbReference>
<dbReference type="PANTHER" id="PTHR30244:SF9">
    <property type="entry name" value="PROTEIN RV3402C"/>
    <property type="match status" value="1"/>
</dbReference>
<dbReference type="SUPFAM" id="SSF53383">
    <property type="entry name" value="PLP-dependent transferases"/>
    <property type="match status" value="1"/>
</dbReference>
<dbReference type="PANTHER" id="PTHR30244">
    <property type="entry name" value="TRANSAMINASE"/>
    <property type="match status" value="1"/>
</dbReference>
<dbReference type="PIRSF" id="PIRSF000390">
    <property type="entry name" value="PLP_StrS"/>
    <property type="match status" value="1"/>
</dbReference>
<feature type="modified residue" description="N6-(pyridoxal phosphate)lysine" evidence="4">
    <location>
        <position position="199"/>
    </location>
</feature>
<dbReference type="OrthoDB" id="9810913at2"/>
<evidence type="ECO:0000313" key="7">
    <source>
        <dbReference type="Proteomes" id="UP000319004"/>
    </source>
</evidence>
<evidence type="ECO:0000256" key="1">
    <source>
        <dbReference type="ARBA" id="ARBA00022898"/>
    </source>
</evidence>
<dbReference type="EC" id="2.6.1.33" evidence="6"/>
<dbReference type="InterPro" id="IPR015422">
    <property type="entry name" value="PyrdxlP-dep_Trfase_small"/>
</dbReference>
<keyword evidence="6" id="KW-0808">Transferase</keyword>
<gene>
    <name evidence="6" type="primary">vioA</name>
    <name evidence="6" type="ORF">Enr13x_35150</name>
</gene>
<evidence type="ECO:0000256" key="4">
    <source>
        <dbReference type="PIRSR" id="PIRSR000390-2"/>
    </source>
</evidence>
<dbReference type="Pfam" id="PF01041">
    <property type="entry name" value="DegT_DnrJ_EryC1"/>
    <property type="match status" value="1"/>
</dbReference>
<comment type="similarity">
    <text evidence="2 5">Belongs to the DegT/DnrJ/EryC1 family.</text>
</comment>
<dbReference type="GO" id="GO:0019179">
    <property type="term" value="F:dTDP-4-amino-4,6-dideoxy-D-glucose transaminase activity"/>
    <property type="evidence" value="ECO:0007669"/>
    <property type="project" value="UniProtKB-EC"/>
</dbReference>
<evidence type="ECO:0000256" key="5">
    <source>
        <dbReference type="RuleBase" id="RU004508"/>
    </source>
</evidence>
<feature type="active site" description="Proton acceptor" evidence="3">
    <location>
        <position position="199"/>
    </location>
</feature>
<dbReference type="InterPro" id="IPR015424">
    <property type="entry name" value="PyrdxlP-dep_Trfase"/>
</dbReference>
<dbReference type="AlphaFoldDB" id="A0A518HS82"/>